<sequence>MSNTDSRMQVTSLVSMVGQPVDAALAEQWQCPEIRARVMKLVRPMLDLLPPQSPEPMAAQAKTICHLSRDKRWQLPGTDWQITQRMQGWHMARRSAAQPSTTQRSTDIEKNAEQHTALTLNGLSHDVAGMSIGKRPLPLAFWTLAAARHRGERHAELAIEQISSVREALCWGELIGRLRAPDGHPPRVALTLSDCEVSTLEASLYFLLPWLDSITLIPATAAEADCLGVLEERFQLTPESGERKEMHDVMCRYA</sequence>
<gene>
    <name evidence="1" type="ORF">FQP86_12575</name>
</gene>
<keyword evidence="2" id="KW-1185">Reference proteome</keyword>
<accession>A0A558HJG6</accession>
<evidence type="ECO:0000313" key="2">
    <source>
        <dbReference type="Proteomes" id="UP000319941"/>
    </source>
</evidence>
<name>A0A558HJG6_9GAMM</name>
<dbReference type="EMBL" id="VNFH01000008">
    <property type="protein sequence ID" value="TVU69273.1"/>
    <property type="molecule type" value="Genomic_DNA"/>
</dbReference>
<comment type="caution">
    <text evidence="1">The sequence shown here is derived from an EMBL/GenBank/DDBJ whole genome shotgun (WGS) entry which is preliminary data.</text>
</comment>
<reference evidence="1 2" key="1">
    <citation type="submission" date="2019-07" db="EMBL/GenBank/DDBJ databases">
        <title>Diversity of Bacteria from Kongsfjorden, Arctic.</title>
        <authorList>
            <person name="Yu Y."/>
        </authorList>
    </citation>
    <scope>NUCLEOTIDE SEQUENCE [LARGE SCALE GENOMIC DNA]</scope>
    <source>
        <strain evidence="1 2">SM1923</strain>
    </source>
</reference>
<dbReference type="Proteomes" id="UP000319941">
    <property type="component" value="Unassembled WGS sequence"/>
</dbReference>
<proteinExistence type="predicted"/>
<organism evidence="1 2">
    <name type="scientific">Cobetia crustatorum</name>
    <dbReference type="NCBI Taxonomy" id="553385"/>
    <lineage>
        <taxon>Bacteria</taxon>
        <taxon>Pseudomonadati</taxon>
        <taxon>Pseudomonadota</taxon>
        <taxon>Gammaproteobacteria</taxon>
        <taxon>Oceanospirillales</taxon>
        <taxon>Halomonadaceae</taxon>
        <taxon>Cobetia</taxon>
    </lineage>
</organism>
<dbReference type="AlphaFoldDB" id="A0A558HJG6"/>
<protein>
    <submittedName>
        <fullName evidence="1">Uncharacterized protein</fullName>
    </submittedName>
</protein>
<dbReference type="RefSeq" id="WP_144727745.1">
    <property type="nucleotide sequence ID" value="NZ_CAWOWR010000137.1"/>
</dbReference>
<dbReference type="OrthoDB" id="9946936at2"/>
<evidence type="ECO:0000313" key="1">
    <source>
        <dbReference type="EMBL" id="TVU69273.1"/>
    </source>
</evidence>